<evidence type="ECO:0000313" key="2">
    <source>
        <dbReference type="EMBL" id="BFO14043.1"/>
    </source>
</evidence>
<dbReference type="EMBL" id="AP035768">
    <property type="protein sequence ID" value="BFO14043.1"/>
    <property type="molecule type" value="Genomic_DNA"/>
</dbReference>
<evidence type="ECO:0008006" key="3">
    <source>
        <dbReference type="Google" id="ProtNLM"/>
    </source>
</evidence>
<accession>A0AAT9H9I2</accession>
<name>A0AAT9H9I2_9ACTN</name>
<feature type="region of interest" description="Disordered" evidence="1">
    <location>
        <begin position="67"/>
        <end position="94"/>
    </location>
</feature>
<reference evidence="2" key="2">
    <citation type="submission" date="2024-07" db="EMBL/GenBank/DDBJ databases">
        <title>Streptomyces haneummycinica sp. nov., a new antibiotic-producing actinobacterium isolated from marine sediment.</title>
        <authorList>
            <person name="Uemura M."/>
            <person name="Hamada M."/>
            <person name="Hirano S."/>
            <person name="Kobayashi K."/>
            <person name="Ohshiro T."/>
            <person name="Kobayashi T."/>
            <person name="Terahara T."/>
        </authorList>
    </citation>
    <scope>NUCLEOTIDE SEQUENCE</scope>
    <source>
        <strain evidence="2">KM77-8</strain>
    </source>
</reference>
<sequence>MHRWSPLNERQLALLGRLASGKESEAWDPGEFRTAYALRDRGLVTIKRSGGEVDAQVTGAGTFYVQHGHHPDDPAHAGEEEAAKGKATGGTRSASYADRPVALARRAKAKELIERLVTDRRATFTKPDDATVTEWRRVIDYAKRHSLVPEGKRIESLRMWNRDLQILLVEGAHPNSLRQRPNEAPPVHVPTQLRSPHPVVAALRDDEGRLVMPAPLRRRSLLLLQGLAAEAVRRGHKVKEHEVPSRRHSHAYTYNGRHYPSRYSLREGELDLVVDDFTYSVTIQQEFPQSTDSDRSKSLIIELGYSRSSRQSRWADRKRWVLEDILGAVLREIETRALEDAQRKVEEERAKAEREVRWRAAMEKAKELAAQEQYAEALRAQAGQWQEAASLTAYCNALERRLEEVAGEEVAGEDEAAVASTRGWLAWARRYVQSLDPLTRLPAMPTAREPKPEELAPYLNGWSPHGPEAHRGWGAR</sequence>
<gene>
    <name evidence="2" type="ORF">SHKM778_04310</name>
</gene>
<reference evidence="2" key="1">
    <citation type="submission" date="2024-06" db="EMBL/GenBank/DDBJ databases">
        <authorList>
            <consortium name="consrtm"/>
            <person name="Uemura M."/>
            <person name="Terahara T."/>
        </authorList>
    </citation>
    <scope>NUCLEOTIDE SEQUENCE</scope>
    <source>
        <strain evidence="2">KM77-8</strain>
    </source>
</reference>
<dbReference type="AlphaFoldDB" id="A0AAT9H9I2"/>
<feature type="compositionally biased region" description="Basic and acidic residues" evidence="1">
    <location>
        <begin position="467"/>
        <end position="476"/>
    </location>
</feature>
<proteinExistence type="predicted"/>
<organism evidence="2">
    <name type="scientific">Streptomyces haneummycinicus</name>
    <dbReference type="NCBI Taxonomy" id="3074435"/>
    <lineage>
        <taxon>Bacteria</taxon>
        <taxon>Bacillati</taxon>
        <taxon>Actinomycetota</taxon>
        <taxon>Actinomycetes</taxon>
        <taxon>Kitasatosporales</taxon>
        <taxon>Streptomycetaceae</taxon>
        <taxon>Streptomyces</taxon>
    </lineage>
</organism>
<feature type="compositionally biased region" description="Basic and acidic residues" evidence="1">
    <location>
        <begin position="69"/>
        <end position="84"/>
    </location>
</feature>
<evidence type="ECO:0000256" key="1">
    <source>
        <dbReference type="SAM" id="MobiDB-lite"/>
    </source>
</evidence>
<protein>
    <recommendedName>
        <fullName evidence="3">PE-PGRS family protein</fullName>
    </recommendedName>
</protein>
<feature type="region of interest" description="Disordered" evidence="1">
    <location>
        <begin position="442"/>
        <end position="476"/>
    </location>
</feature>